<name>A0ACB7ISV8_PLECO</name>
<dbReference type="EMBL" id="WQMT02000007">
    <property type="protein sequence ID" value="KAG9221195.1"/>
    <property type="molecule type" value="Genomic_DNA"/>
</dbReference>
<organism evidence="1 2">
    <name type="scientific">Pleurotus cornucopiae</name>
    <name type="common">Cornucopia mushroom</name>
    <dbReference type="NCBI Taxonomy" id="5321"/>
    <lineage>
        <taxon>Eukaryota</taxon>
        <taxon>Fungi</taxon>
        <taxon>Dikarya</taxon>
        <taxon>Basidiomycota</taxon>
        <taxon>Agaricomycotina</taxon>
        <taxon>Agaricomycetes</taxon>
        <taxon>Agaricomycetidae</taxon>
        <taxon>Agaricales</taxon>
        <taxon>Pleurotineae</taxon>
        <taxon>Pleurotaceae</taxon>
        <taxon>Pleurotus</taxon>
    </lineage>
</organism>
<comment type="caution">
    <text evidence="1">The sequence shown here is derived from an EMBL/GenBank/DDBJ whole genome shotgun (WGS) entry which is preliminary data.</text>
</comment>
<evidence type="ECO:0000313" key="1">
    <source>
        <dbReference type="EMBL" id="KAG9221195.1"/>
    </source>
</evidence>
<sequence>MGKLHLKRTPEEEAERQRRKKRRKEHKKSTGRNYPEPSSIQPNVSSTSRKWASDDEDDDTDVYEPPLPPSANAPTPKGKAGTEYHSHKPDYDAIHAELEEQRFRERLFGAYVDDERLDSLEARLNDYAHVPDRWQSEPARKHRRLGPDDEDEFLQTDPQHLDDEEYAEWIRLGMYRKTHRDEYEEQQREKARKKERKAKEKAAKEEAKRLEKAMEEDRKRRREEKENMRWGAAKEVYESRWTSLLRRDAMAPEPIDSSGKDVDEEGWIGTNLRFEDIPWPVLAAYPKIKKRRREAEASGSVGALSLDDFTSDAISRFVLTSTPTTGPSPASDTEQDKKERREKLRDAMLRFHPDKFEGRVMGRVREGDKERVREAVGQVARVLNDLMG</sequence>
<accession>A0ACB7ISV8</accession>
<gene>
    <name evidence="1" type="ORF">CCMSSC00406_0007369</name>
</gene>
<keyword evidence="2" id="KW-1185">Reference proteome</keyword>
<proteinExistence type="predicted"/>
<evidence type="ECO:0000313" key="2">
    <source>
        <dbReference type="Proteomes" id="UP000824881"/>
    </source>
</evidence>
<reference evidence="1 2" key="1">
    <citation type="journal article" date="2021" name="Appl. Environ. Microbiol.">
        <title>Genetic linkage and physical mapping for an oyster mushroom Pleurotus cornucopiae and QTL analysis for the trait cap color.</title>
        <authorList>
            <person name="Zhang Y."/>
            <person name="Gao W."/>
            <person name="Sonnenberg A."/>
            <person name="Chen Q."/>
            <person name="Zhang J."/>
            <person name="Huang C."/>
        </authorList>
    </citation>
    <scope>NUCLEOTIDE SEQUENCE [LARGE SCALE GENOMIC DNA]</scope>
    <source>
        <strain evidence="1">CCMSSC00406</strain>
    </source>
</reference>
<protein>
    <submittedName>
        <fullName evidence="1">Uncharacterized protein</fullName>
    </submittedName>
</protein>
<dbReference type="Proteomes" id="UP000824881">
    <property type="component" value="Unassembled WGS sequence"/>
</dbReference>